<comment type="pathway">
    <text evidence="2 10 12">Cofactor biosynthesis; thiamine diphosphate biosynthesis; thiamine phosphate from 4-amino-2-methyl-5-diphosphomethylpyrimidine and 4-methyl-5-(2-phosphoethyl)-thiazole: step 1/1.</text>
</comment>
<comment type="function">
    <text evidence="1 10">Condenses 4-methyl-5-(beta-hydroxyethyl)thiazole monophosphate (THZ-P) and 2-methyl-4-amino-5-hydroxymethyl pyrimidine pyrophosphate (HMP-PP) to form thiamine monophosphate (TMP).</text>
</comment>
<name>A0A3L7AP89_9HYPH</name>
<dbReference type="HAMAP" id="MF_00097">
    <property type="entry name" value="TMP_synthase"/>
    <property type="match status" value="1"/>
</dbReference>
<evidence type="ECO:0000256" key="11">
    <source>
        <dbReference type="RuleBase" id="RU003826"/>
    </source>
</evidence>
<keyword evidence="5 10" id="KW-0460">Magnesium</keyword>
<feature type="binding site" evidence="10">
    <location>
        <position position="72"/>
    </location>
    <ligand>
        <name>Mg(2+)</name>
        <dbReference type="ChEBI" id="CHEBI:18420"/>
    </ligand>
</feature>
<evidence type="ECO:0000256" key="5">
    <source>
        <dbReference type="ARBA" id="ARBA00022842"/>
    </source>
</evidence>
<dbReference type="OrthoDB" id="9810880at2"/>
<evidence type="ECO:0000256" key="10">
    <source>
        <dbReference type="HAMAP-Rule" id="MF_00097"/>
    </source>
</evidence>
<feature type="binding site" evidence="10">
    <location>
        <begin position="136"/>
        <end position="138"/>
    </location>
    <ligand>
        <name>2-[(2R,5Z)-2-carboxy-4-methylthiazol-5(2H)-ylidene]ethyl phosphate</name>
        <dbReference type="ChEBI" id="CHEBI:62899"/>
    </ligand>
</feature>
<comment type="catalytic activity">
    <reaction evidence="8 10 11">
        <text>2-(2-carboxy-4-methylthiazol-5-yl)ethyl phosphate + 4-amino-2-methyl-5-(diphosphooxymethyl)pyrimidine + 2 H(+) = thiamine phosphate + CO2 + diphosphate</text>
        <dbReference type="Rhea" id="RHEA:47848"/>
        <dbReference type="ChEBI" id="CHEBI:15378"/>
        <dbReference type="ChEBI" id="CHEBI:16526"/>
        <dbReference type="ChEBI" id="CHEBI:33019"/>
        <dbReference type="ChEBI" id="CHEBI:37575"/>
        <dbReference type="ChEBI" id="CHEBI:57841"/>
        <dbReference type="ChEBI" id="CHEBI:62890"/>
        <dbReference type="EC" id="2.5.1.3"/>
    </reaction>
</comment>
<keyword evidence="4 10" id="KW-0479">Metal-binding</keyword>
<evidence type="ECO:0000256" key="4">
    <source>
        <dbReference type="ARBA" id="ARBA00022723"/>
    </source>
</evidence>
<dbReference type="GO" id="GO:0009228">
    <property type="term" value="P:thiamine biosynthetic process"/>
    <property type="evidence" value="ECO:0007669"/>
    <property type="project" value="UniProtKB-KW"/>
</dbReference>
<evidence type="ECO:0000259" key="13">
    <source>
        <dbReference type="Pfam" id="PF02581"/>
    </source>
</evidence>
<dbReference type="EMBL" id="RCTF01000001">
    <property type="protein sequence ID" value="RLP81795.1"/>
    <property type="molecule type" value="Genomic_DNA"/>
</dbReference>
<comment type="catalytic activity">
    <reaction evidence="9 10 11">
        <text>2-[(2R,5Z)-2-carboxy-4-methylthiazol-5(2H)-ylidene]ethyl phosphate + 4-amino-2-methyl-5-(diphosphooxymethyl)pyrimidine + 2 H(+) = thiamine phosphate + CO2 + diphosphate</text>
        <dbReference type="Rhea" id="RHEA:47844"/>
        <dbReference type="ChEBI" id="CHEBI:15378"/>
        <dbReference type="ChEBI" id="CHEBI:16526"/>
        <dbReference type="ChEBI" id="CHEBI:33019"/>
        <dbReference type="ChEBI" id="CHEBI:37575"/>
        <dbReference type="ChEBI" id="CHEBI:57841"/>
        <dbReference type="ChEBI" id="CHEBI:62899"/>
        <dbReference type="EC" id="2.5.1.3"/>
    </reaction>
</comment>
<dbReference type="InterPro" id="IPR013785">
    <property type="entry name" value="Aldolase_TIM"/>
</dbReference>
<dbReference type="PANTHER" id="PTHR20857:SF15">
    <property type="entry name" value="THIAMINE-PHOSPHATE SYNTHASE"/>
    <property type="match status" value="1"/>
</dbReference>
<feature type="binding site" evidence="10">
    <location>
        <position position="139"/>
    </location>
    <ligand>
        <name>4-amino-2-methyl-5-(diphosphooxymethyl)pyrimidine</name>
        <dbReference type="ChEBI" id="CHEBI:57841"/>
    </ligand>
</feature>
<dbReference type="Proteomes" id="UP000269692">
    <property type="component" value="Unassembled WGS sequence"/>
</dbReference>
<comment type="caution">
    <text evidence="14">The sequence shown here is derived from an EMBL/GenBank/DDBJ whole genome shotgun (WGS) entry which is preliminary data.</text>
</comment>
<evidence type="ECO:0000256" key="9">
    <source>
        <dbReference type="ARBA" id="ARBA00047883"/>
    </source>
</evidence>
<feature type="binding site" evidence="10">
    <location>
        <position position="71"/>
    </location>
    <ligand>
        <name>4-amino-2-methyl-5-(diphosphooxymethyl)pyrimidine</name>
        <dbReference type="ChEBI" id="CHEBI:57841"/>
    </ligand>
</feature>
<dbReference type="GO" id="GO:0004789">
    <property type="term" value="F:thiamine-phosphate diphosphorylase activity"/>
    <property type="evidence" value="ECO:0007669"/>
    <property type="project" value="UniProtKB-UniRule"/>
</dbReference>
<dbReference type="InterPro" id="IPR022998">
    <property type="entry name" value="ThiamineP_synth_TenI"/>
</dbReference>
<comment type="catalytic activity">
    <reaction evidence="7 10 11">
        <text>4-methyl-5-(2-phosphooxyethyl)-thiazole + 4-amino-2-methyl-5-(diphosphooxymethyl)pyrimidine + H(+) = thiamine phosphate + diphosphate</text>
        <dbReference type="Rhea" id="RHEA:22328"/>
        <dbReference type="ChEBI" id="CHEBI:15378"/>
        <dbReference type="ChEBI" id="CHEBI:33019"/>
        <dbReference type="ChEBI" id="CHEBI:37575"/>
        <dbReference type="ChEBI" id="CHEBI:57841"/>
        <dbReference type="ChEBI" id="CHEBI:58296"/>
        <dbReference type="EC" id="2.5.1.3"/>
    </reaction>
</comment>
<accession>A0A3L7AP89</accession>
<dbReference type="GO" id="GO:0000287">
    <property type="term" value="F:magnesium ion binding"/>
    <property type="evidence" value="ECO:0007669"/>
    <property type="project" value="UniProtKB-UniRule"/>
</dbReference>
<gene>
    <name evidence="10 14" type="primary">thiE</name>
    <name evidence="14" type="ORF">D9R14_02040</name>
</gene>
<dbReference type="RefSeq" id="WP_121621609.1">
    <property type="nucleotide sequence ID" value="NZ_JACIIW010000004.1"/>
</dbReference>
<evidence type="ECO:0000256" key="2">
    <source>
        <dbReference type="ARBA" id="ARBA00005165"/>
    </source>
</evidence>
<comment type="similarity">
    <text evidence="10 11">Belongs to the thiamine-phosphate synthase family.</text>
</comment>
<dbReference type="Gene3D" id="3.20.20.70">
    <property type="entry name" value="Aldolase class I"/>
    <property type="match status" value="1"/>
</dbReference>
<organism evidence="14 15">
    <name type="scientific">Xanthobacter tagetidis</name>
    <dbReference type="NCBI Taxonomy" id="60216"/>
    <lineage>
        <taxon>Bacteria</taxon>
        <taxon>Pseudomonadati</taxon>
        <taxon>Pseudomonadota</taxon>
        <taxon>Alphaproteobacteria</taxon>
        <taxon>Hyphomicrobiales</taxon>
        <taxon>Xanthobacteraceae</taxon>
        <taxon>Xanthobacter</taxon>
    </lineage>
</organism>
<dbReference type="InterPro" id="IPR034291">
    <property type="entry name" value="TMP_synthase"/>
</dbReference>
<dbReference type="SUPFAM" id="SSF51391">
    <property type="entry name" value="Thiamin phosphate synthase"/>
    <property type="match status" value="1"/>
</dbReference>
<dbReference type="GO" id="GO:0009229">
    <property type="term" value="P:thiamine diphosphate biosynthetic process"/>
    <property type="evidence" value="ECO:0007669"/>
    <property type="project" value="UniProtKB-UniRule"/>
</dbReference>
<feature type="binding site" evidence="10">
    <location>
        <position position="91"/>
    </location>
    <ligand>
        <name>Mg(2+)</name>
        <dbReference type="ChEBI" id="CHEBI:18420"/>
    </ligand>
</feature>
<dbReference type="EC" id="2.5.1.3" evidence="10"/>
<keyword evidence="6 10" id="KW-0784">Thiamine biosynthesis</keyword>
<dbReference type="InterPro" id="IPR036206">
    <property type="entry name" value="ThiamineP_synth_sf"/>
</dbReference>
<dbReference type="CDD" id="cd00564">
    <property type="entry name" value="TMP_TenI"/>
    <property type="match status" value="1"/>
</dbReference>
<evidence type="ECO:0000256" key="12">
    <source>
        <dbReference type="RuleBase" id="RU004253"/>
    </source>
</evidence>
<dbReference type="GO" id="GO:0005737">
    <property type="term" value="C:cytoplasm"/>
    <property type="evidence" value="ECO:0007669"/>
    <property type="project" value="TreeGrafter"/>
</dbReference>
<reference evidence="14 15" key="1">
    <citation type="submission" date="2018-10" db="EMBL/GenBank/DDBJ databases">
        <title>Xanthobacter tagetidis genome sequencing and assembly.</title>
        <authorList>
            <person name="Maclea K.S."/>
            <person name="Goen A.E."/>
            <person name="Fatima S.A."/>
        </authorList>
    </citation>
    <scope>NUCLEOTIDE SEQUENCE [LARGE SCALE GENOMIC DNA]</scope>
    <source>
        <strain evidence="14 15">ATCC 700314</strain>
    </source>
</reference>
<protein>
    <recommendedName>
        <fullName evidence="10">Thiamine-phosphate synthase</fullName>
        <shortName evidence="10">TP synthase</shortName>
        <shortName evidence="10">TPS</shortName>
        <ecNumber evidence="10">2.5.1.3</ecNumber>
    </recommendedName>
    <alternativeName>
        <fullName evidence="10">Thiamine-phosphate pyrophosphorylase</fullName>
        <shortName evidence="10">TMP pyrophosphorylase</shortName>
        <shortName evidence="10">TMP-PPase</shortName>
    </alternativeName>
</protein>
<proteinExistence type="inferred from homology"/>
<feature type="domain" description="Thiamine phosphate synthase/TenI" evidence="13">
    <location>
        <begin position="9"/>
        <end position="190"/>
    </location>
</feature>
<comment type="cofactor">
    <cofactor evidence="10">
        <name>Mg(2+)</name>
        <dbReference type="ChEBI" id="CHEBI:18420"/>
    </cofactor>
    <text evidence="10">Binds 1 Mg(2+) ion per subunit.</text>
</comment>
<evidence type="ECO:0000313" key="14">
    <source>
        <dbReference type="EMBL" id="RLP81795.1"/>
    </source>
</evidence>
<feature type="binding site" evidence="10">
    <location>
        <position position="167"/>
    </location>
    <ligand>
        <name>2-[(2R,5Z)-2-carboxy-4-methylthiazol-5(2H)-ylidene]ethyl phosphate</name>
        <dbReference type="ChEBI" id="CHEBI:62899"/>
    </ligand>
</feature>
<dbReference type="UniPathway" id="UPA00060">
    <property type="reaction ID" value="UER00141"/>
</dbReference>
<evidence type="ECO:0000256" key="6">
    <source>
        <dbReference type="ARBA" id="ARBA00022977"/>
    </source>
</evidence>
<keyword evidence="3 10" id="KW-0808">Transferase</keyword>
<dbReference type="AlphaFoldDB" id="A0A3L7AP89"/>
<evidence type="ECO:0000256" key="8">
    <source>
        <dbReference type="ARBA" id="ARBA00047851"/>
    </source>
</evidence>
<dbReference type="PANTHER" id="PTHR20857">
    <property type="entry name" value="THIAMINE-PHOSPHATE PYROPHOSPHORYLASE"/>
    <property type="match status" value="1"/>
</dbReference>
<comment type="caution">
    <text evidence="10">Lacks conserved residue(s) required for the propagation of feature annotation.</text>
</comment>
<evidence type="ECO:0000256" key="3">
    <source>
        <dbReference type="ARBA" id="ARBA00022679"/>
    </source>
</evidence>
<feature type="binding site" evidence="10">
    <location>
        <begin position="187"/>
        <end position="188"/>
    </location>
    <ligand>
        <name>2-[(2R,5Z)-2-carboxy-4-methylthiazol-5(2H)-ylidene]ethyl phosphate</name>
        <dbReference type="ChEBI" id="CHEBI:62899"/>
    </ligand>
</feature>
<evidence type="ECO:0000256" key="7">
    <source>
        <dbReference type="ARBA" id="ARBA00047334"/>
    </source>
</evidence>
<sequence>MRHPFDLTLYLVTDPRQVAARGLAATVAAAVAGGVTLVQLRDPDAHGRDLVAQARALKALLKPHGIALIVNDRVDVAHAVGADGVHLGQDDLSPQAARAILGPDAIVGLSVGTPAEFAASDLSGVDYLGVGPVRATGTKADAGAAIGPEGVAAVRALTALPIVGIGGIDAAIAGAVIGAGVEGVAVVSAICAAADPKAAAEALRAAISAARG</sequence>
<dbReference type="Pfam" id="PF02581">
    <property type="entry name" value="TMP-TENI"/>
    <property type="match status" value="1"/>
</dbReference>
<evidence type="ECO:0000256" key="1">
    <source>
        <dbReference type="ARBA" id="ARBA00003814"/>
    </source>
</evidence>
<dbReference type="NCBIfam" id="TIGR00693">
    <property type="entry name" value="thiE"/>
    <property type="match status" value="1"/>
</dbReference>
<dbReference type="FunFam" id="3.20.20.70:FF:000096">
    <property type="entry name" value="Thiamine-phosphate synthase"/>
    <property type="match status" value="1"/>
</dbReference>
<keyword evidence="15" id="KW-1185">Reference proteome</keyword>
<evidence type="ECO:0000313" key="15">
    <source>
        <dbReference type="Proteomes" id="UP000269692"/>
    </source>
</evidence>
<feature type="binding site" evidence="10">
    <location>
        <position position="110"/>
    </location>
    <ligand>
        <name>4-amino-2-methyl-5-(diphosphooxymethyl)pyrimidine</name>
        <dbReference type="ChEBI" id="CHEBI:57841"/>
    </ligand>
</feature>